<accession>Q6Z9M0</accession>
<reference evidence="4" key="3">
    <citation type="journal article" date="2005" name="Nature">
        <title>The map-based sequence of the rice genome.</title>
        <authorList>
            <consortium name="International rice genome sequencing project (IRGSP)"/>
            <person name="Matsumoto T."/>
            <person name="Wu J."/>
            <person name="Kanamori H."/>
            <person name="Katayose Y."/>
            <person name="Fujisawa M."/>
            <person name="Namiki N."/>
            <person name="Mizuno H."/>
            <person name="Yamamoto K."/>
            <person name="Antonio B.A."/>
            <person name="Baba T."/>
            <person name="Sakata K."/>
            <person name="Nagamura Y."/>
            <person name="Aoki H."/>
            <person name="Arikawa K."/>
            <person name="Arita K."/>
            <person name="Bito T."/>
            <person name="Chiden Y."/>
            <person name="Fujitsuka N."/>
            <person name="Fukunaka R."/>
            <person name="Hamada M."/>
            <person name="Harada C."/>
            <person name="Hayashi A."/>
            <person name="Hijishita S."/>
            <person name="Honda M."/>
            <person name="Hosokawa S."/>
            <person name="Ichikawa Y."/>
            <person name="Idonuma A."/>
            <person name="Iijima M."/>
            <person name="Ikeda M."/>
            <person name="Ikeno M."/>
            <person name="Ito K."/>
            <person name="Ito S."/>
            <person name="Ito T."/>
            <person name="Ito Y."/>
            <person name="Ito Y."/>
            <person name="Iwabuchi A."/>
            <person name="Kamiya K."/>
            <person name="Karasawa W."/>
            <person name="Kurita K."/>
            <person name="Katagiri S."/>
            <person name="Kikuta A."/>
            <person name="Kobayashi H."/>
            <person name="Kobayashi N."/>
            <person name="Machita K."/>
            <person name="Maehara T."/>
            <person name="Masukawa M."/>
            <person name="Mizubayashi T."/>
            <person name="Mukai Y."/>
            <person name="Nagasaki H."/>
            <person name="Nagata Y."/>
            <person name="Naito S."/>
            <person name="Nakashima M."/>
            <person name="Nakama Y."/>
            <person name="Nakamichi Y."/>
            <person name="Nakamura M."/>
            <person name="Meguro A."/>
            <person name="Negishi M."/>
            <person name="Ohta I."/>
            <person name="Ohta T."/>
            <person name="Okamoto M."/>
            <person name="Ono N."/>
            <person name="Saji S."/>
            <person name="Sakaguchi M."/>
            <person name="Sakai K."/>
            <person name="Shibata M."/>
            <person name="Shimokawa T."/>
            <person name="Song J."/>
            <person name="Takazaki Y."/>
            <person name="Terasawa K."/>
            <person name="Tsugane M."/>
            <person name="Tsuji K."/>
            <person name="Ueda S."/>
            <person name="Waki K."/>
            <person name="Yamagata H."/>
            <person name="Yamamoto M."/>
            <person name="Yamamoto S."/>
            <person name="Yamane H."/>
            <person name="Yoshiki S."/>
            <person name="Yoshihara R."/>
            <person name="Yukawa K."/>
            <person name="Zhong H."/>
            <person name="Yano M."/>
            <person name="Yuan Q."/>
            <person name="Ouyang S."/>
            <person name="Liu J."/>
            <person name="Jones K.M."/>
            <person name="Gansberger K."/>
            <person name="Moffat K."/>
            <person name="Hill J."/>
            <person name="Bera J."/>
            <person name="Fadrosh D."/>
            <person name="Jin S."/>
            <person name="Johri S."/>
            <person name="Kim M."/>
            <person name="Overton L."/>
            <person name="Reardon M."/>
            <person name="Tsitrin T."/>
            <person name="Vuong H."/>
            <person name="Weaver B."/>
            <person name="Ciecko A."/>
            <person name="Tallon L."/>
            <person name="Jackson J."/>
            <person name="Pai G."/>
            <person name="Aken S.V."/>
            <person name="Utterback T."/>
            <person name="Reidmuller S."/>
            <person name="Feldblyum T."/>
            <person name="Hsiao J."/>
            <person name="Zismann V."/>
            <person name="Iobst S."/>
            <person name="de Vazeille A.R."/>
            <person name="Buell C.R."/>
            <person name="Ying K."/>
            <person name="Li Y."/>
            <person name="Lu T."/>
            <person name="Huang Y."/>
            <person name="Zhao Q."/>
            <person name="Feng Q."/>
            <person name="Zhang L."/>
            <person name="Zhu J."/>
            <person name="Weng Q."/>
            <person name="Mu J."/>
            <person name="Lu Y."/>
            <person name="Fan D."/>
            <person name="Liu Y."/>
            <person name="Guan J."/>
            <person name="Zhang Y."/>
            <person name="Yu S."/>
            <person name="Liu X."/>
            <person name="Zhang Y."/>
            <person name="Hong G."/>
            <person name="Han B."/>
            <person name="Choisne N."/>
            <person name="Demange N."/>
            <person name="Orjeda G."/>
            <person name="Samain S."/>
            <person name="Cattolico L."/>
            <person name="Pelletier E."/>
            <person name="Couloux A."/>
            <person name="Segurens B."/>
            <person name="Wincker P."/>
            <person name="D'Hont A."/>
            <person name="Scarpelli C."/>
            <person name="Weissenbach J."/>
            <person name="Salanoubat M."/>
            <person name="Quetier F."/>
            <person name="Yu Y."/>
            <person name="Kim H.R."/>
            <person name="Rambo T."/>
            <person name="Currie J."/>
            <person name="Collura K."/>
            <person name="Luo M."/>
            <person name="Yang T."/>
            <person name="Ammiraju J.S.S."/>
            <person name="Engler F."/>
            <person name="Soderlund C."/>
            <person name="Wing R.A."/>
            <person name="Palmer L.E."/>
            <person name="de la Bastide M."/>
            <person name="Spiegel L."/>
            <person name="Nascimento L."/>
            <person name="Zutavern T."/>
            <person name="O'Shaughnessy A."/>
            <person name="Dike S."/>
            <person name="Dedhia N."/>
            <person name="Preston R."/>
            <person name="Balija V."/>
            <person name="McCombie W.R."/>
            <person name="Chow T."/>
            <person name="Chen H."/>
            <person name="Chung M."/>
            <person name="Chen C."/>
            <person name="Shaw J."/>
            <person name="Wu H."/>
            <person name="Hsiao K."/>
            <person name="Chao Y."/>
            <person name="Chu M."/>
            <person name="Cheng C."/>
            <person name="Hour A."/>
            <person name="Lee P."/>
            <person name="Lin S."/>
            <person name="Lin Y."/>
            <person name="Liou J."/>
            <person name="Liu S."/>
            <person name="Hsing Y."/>
            <person name="Raghuvanshi S."/>
            <person name="Mohanty A."/>
            <person name="Bharti A.K."/>
            <person name="Gaur A."/>
            <person name="Gupta V."/>
            <person name="Kumar D."/>
            <person name="Ravi V."/>
            <person name="Vij S."/>
            <person name="Kapur A."/>
            <person name="Khurana P."/>
            <person name="Khurana P."/>
            <person name="Khurana J.P."/>
            <person name="Tyagi A.K."/>
            <person name="Gaikwad K."/>
            <person name="Singh A."/>
            <person name="Dalal V."/>
            <person name="Srivastava S."/>
            <person name="Dixit A."/>
            <person name="Pal A.K."/>
            <person name="Ghazi I.A."/>
            <person name="Yadav M."/>
            <person name="Pandit A."/>
            <person name="Bhargava A."/>
            <person name="Sureshbabu K."/>
            <person name="Batra K."/>
            <person name="Sharma T.R."/>
            <person name="Mohapatra T."/>
            <person name="Singh N.K."/>
            <person name="Messing J."/>
            <person name="Nelson A.B."/>
            <person name="Fuks G."/>
            <person name="Kavchok S."/>
            <person name="Keizer G."/>
            <person name="Linton E."/>
            <person name="Llaca V."/>
            <person name="Song R."/>
            <person name="Tanyolac B."/>
            <person name="Young S."/>
            <person name="Ho-Il K."/>
            <person name="Hahn J.H."/>
            <person name="Sangsakoo G."/>
            <person name="Vanavichit A."/>
            <person name="de Mattos Luiz.A.T."/>
            <person name="Zimmer P.D."/>
            <person name="Malone G."/>
            <person name="Dellagostin O."/>
            <person name="de Oliveira A.C."/>
            <person name="Bevan M."/>
            <person name="Bancroft I."/>
            <person name="Minx P."/>
            <person name="Cordum H."/>
            <person name="Wilson R."/>
            <person name="Cheng Z."/>
            <person name="Jin W."/>
            <person name="Jiang J."/>
            <person name="Leong S.A."/>
            <person name="Iwama H."/>
            <person name="Gojobori T."/>
            <person name="Itoh T."/>
            <person name="Niimura Y."/>
            <person name="Fujii Y."/>
            <person name="Habara T."/>
            <person name="Sakai H."/>
            <person name="Sato Y."/>
            <person name="Wilson G."/>
            <person name="Kumar K."/>
            <person name="McCouch S."/>
            <person name="Juretic N."/>
            <person name="Hoen D."/>
            <person name="Wright S."/>
            <person name="Bruskiewich R."/>
            <person name="Bureau T."/>
            <person name="Miyao A."/>
            <person name="Hirochika H."/>
            <person name="Nishikawa T."/>
            <person name="Kadowaki K."/>
            <person name="Sugiura M."/>
            <person name="Burr B."/>
            <person name="Sasaki T."/>
        </authorList>
    </citation>
    <scope>NUCLEOTIDE SEQUENCE [LARGE SCALE GENOMIC DNA]</scope>
    <source>
        <strain evidence="4">cv. Nipponbare</strain>
    </source>
</reference>
<evidence type="ECO:0000256" key="1">
    <source>
        <dbReference type="SAM" id="MobiDB-lite"/>
    </source>
</evidence>
<evidence type="ECO:0000313" key="4">
    <source>
        <dbReference type="Proteomes" id="UP000000763"/>
    </source>
</evidence>
<dbReference type="AlphaFoldDB" id="Q6Z9M0"/>
<reference evidence="2" key="1">
    <citation type="submission" date="2002-01" db="EMBL/GenBank/DDBJ databases">
        <title>Oryza sativa nipponbare(GA3) genomic DNA, chromosome 8, PAC clone:P0002F11.</title>
        <authorList>
            <person name="Sasaki T."/>
            <person name="Matsumoto T."/>
            <person name="Yamamoto K."/>
        </authorList>
    </citation>
    <scope>NUCLEOTIDE SEQUENCE</scope>
</reference>
<evidence type="ECO:0000313" key="2">
    <source>
        <dbReference type="EMBL" id="BAD12959.1"/>
    </source>
</evidence>
<protein>
    <submittedName>
        <fullName evidence="3">Uncharacterized protein</fullName>
    </submittedName>
</protein>
<organism evidence="3 4">
    <name type="scientific">Oryza sativa subsp. japonica</name>
    <name type="common">Rice</name>
    <dbReference type="NCBI Taxonomy" id="39947"/>
    <lineage>
        <taxon>Eukaryota</taxon>
        <taxon>Viridiplantae</taxon>
        <taxon>Streptophyta</taxon>
        <taxon>Embryophyta</taxon>
        <taxon>Tracheophyta</taxon>
        <taxon>Spermatophyta</taxon>
        <taxon>Magnoliopsida</taxon>
        <taxon>Liliopsida</taxon>
        <taxon>Poales</taxon>
        <taxon>Poaceae</taxon>
        <taxon>BOP clade</taxon>
        <taxon>Oryzoideae</taxon>
        <taxon>Oryzeae</taxon>
        <taxon>Oryzinae</taxon>
        <taxon>Oryza</taxon>
        <taxon>Oryza sativa</taxon>
    </lineage>
</organism>
<dbReference type="EMBL" id="AP004652">
    <property type="protein sequence ID" value="BAD12959.1"/>
    <property type="molecule type" value="Genomic_DNA"/>
</dbReference>
<feature type="region of interest" description="Disordered" evidence="1">
    <location>
        <begin position="1"/>
        <end position="21"/>
    </location>
</feature>
<gene>
    <name evidence="2" type="ORF">P0002F11.25</name>
    <name evidence="3" type="ORF">P0474F07.3</name>
</gene>
<dbReference type="EMBL" id="AP004695">
    <property type="protein sequence ID" value="BAD12972.1"/>
    <property type="molecule type" value="Genomic_DNA"/>
</dbReference>
<proteinExistence type="predicted"/>
<dbReference type="Proteomes" id="UP000000763">
    <property type="component" value="Chromosome 8"/>
</dbReference>
<evidence type="ECO:0000313" key="3">
    <source>
        <dbReference type="EMBL" id="BAD12972.1"/>
    </source>
</evidence>
<sequence length="114" mass="12545">MVHTASARPPTIGTSTAPDLPVLAPSSDAGLGGYGCAHSLKSRRQARQLMRHRAVAWRQKARLETQARMMRMVALLEKNAHVDGELRVAASTHRKGKASAKLARWTGEWMENTM</sequence>
<name>Q6Z9M0_ORYSJ</name>
<reference evidence="3" key="2">
    <citation type="submission" date="2002-01" db="EMBL/GenBank/DDBJ databases">
        <title>Oryza sativa nipponbare(GA3) genomic DNA, chromosome 8, PAC clone:P0474F07.</title>
        <authorList>
            <person name="Sasaki T."/>
            <person name="Matsumoto T."/>
            <person name="Yamamoto K."/>
        </authorList>
    </citation>
    <scope>NUCLEOTIDE SEQUENCE</scope>
</reference>
<reference evidence="4" key="4">
    <citation type="journal article" date="2008" name="Nucleic Acids Res.">
        <title>The rice annotation project database (RAP-DB): 2008 update.</title>
        <authorList>
            <consortium name="The rice annotation project (RAP)"/>
        </authorList>
    </citation>
    <scope>GENOME REANNOTATION</scope>
    <source>
        <strain evidence="4">cv. Nipponbare</strain>
    </source>
</reference>